<keyword evidence="5" id="KW-0966">Cell projection</keyword>
<evidence type="ECO:0000256" key="2">
    <source>
        <dbReference type="ARBA" id="ARBA00021622"/>
    </source>
</evidence>
<dbReference type="AlphaFoldDB" id="A0A1H6BB10"/>
<dbReference type="PANTHER" id="PTHR30531">
    <property type="entry name" value="FLAGELLAR BIOSYNTHETIC PROTEIN FLHB"/>
    <property type="match status" value="1"/>
</dbReference>
<keyword evidence="5" id="KW-0969">Cilium</keyword>
<comment type="function">
    <text evidence="4">Required for formation of the rod structure in the basal body of the flagellar apparatus. Together with FliI and FliH, may constitute the export apparatus of flagellin.</text>
</comment>
<organism evidence="5 6">
    <name type="scientific">Marinobacterium lutimaris</name>
    <dbReference type="NCBI Taxonomy" id="568106"/>
    <lineage>
        <taxon>Bacteria</taxon>
        <taxon>Pseudomonadati</taxon>
        <taxon>Pseudomonadota</taxon>
        <taxon>Gammaproteobacteria</taxon>
        <taxon>Oceanospirillales</taxon>
        <taxon>Oceanospirillaceae</taxon>
        <taxon>Marinobacterium</taxon>
    </lineage>
</organism>
<dbReference type="SUPFAM" id="SSF160544">
    <property type="entry name" value="EscU C-terminal domain-like"/>
    <property type="match status" value="1"/>
</dbReference>
<evidence type="ECO:0000256" key="4">
    <source>
        <dbReference type="ARBA" id="ARBA00025078"/>
    </source>
</evidence>
<dbReference type="InterPro" id="IPR006135">
    <property type="entry name" value="T3SS_substrate_exporter"/>
</dbReference>
<keyword evidence="6" id="KW-1185">Reference proteome</keyword>
<sequence>MNDNNDFDKDDGLSGDYSSLNRQAVALKYDQDAGTAPKITAKGQGIIAEQIIRLAKEHDVHIYESPELLEVLIRLELGDEIPESLYRAIAEIIAFTYGLKREADAKEES</sequence>
<evidence type="ECO:0000256" key="3">
    <source>
        <dbReference type="ARBA" id="ARBA00023225"/>
    </source>
</evidence>
<dbReference type="RefSeq" id="WP_104003635.1">
    <property type="nucleotide sequence ID" value="NZ_FNVQ01000002.1"/>
</dbReference>
<gene>
    <name evidence="5" type="ORF">SAMN05444390_102524</name>
</gene>
<dbReference type="PANTHER" id="PTHR30531:SF12">
    <property type="entry name" value="FLAGELLAR BIOSYNTHETIC PROTEIN FLHB"/>
    <property type="match status" value="1"/>
</dbReference>
<dbReference type="Pfam" id="PF01312">
    <property type="entry name" value="Bac_export_2"/>
    <property type="match status" value="1"/>
</dbReference>
<dbReference type="Gene3D" id="3.40.1690.10">
    <property type="entry name" value="secretion proteins EscU"/>
    <property type="match status" value="1"/>
</dbReference>
<evidence type="ECO:0000313" key="6">
    <source>
        <dbReference type="Proteomes" id="UP000236745"/>
    </source>
</evidence>
<dbReference type="EMBL" id="FNVQ01000002">
    <property type="protein sequence ID" value="SEG57989.1"/>
    <property type="molecule type" value="Genomic_DNA"/>
</dbReference>
<dbReference type="Proteomes" id="UP000236745">
    <property type="component" value="Unassembled WGS sequence"/>
</dbReference>
<keyword evidence="3" id="KW-1006">Bacterial flagellum protein export</keyword>
<keyword evidence="3" id="KW-0653">Protein transport</keyword>
<dbReference type="InterPro" id="IPR029025">
    <property type="entry name" value="T3SS_substrate_exporter_C"/>
</dbReference>
<dbReference type="GO" id="GO:0005886">
    <property type="term" value="C:plasma membrane"/>
    <property type="evidence" value="ECO:0007669"/>
    <property type="project" value="TreeGrafter"/>
</dbReference>
<evidence type="ECO:0000256" key="1">
    <source>
        <dbReference type="ARBA" id="ARBA00010690"/>
    </source>
</evidence>
<protein>
    <recommendedName>
        <fullName evidence="2">Flagellar biosynthetic protein FlhB</fullName>
    </recommendedName>
</protein>
<dbReference type="OrthoDB" id="5244399at2"/>
<reference evidence="5 6" key="1">
    <citation type="submission" date="2016-10" db="EMBL/GenBank/DDBJ databases">
        <authorList>
            <person name="de Groot N.N."/>
        </authorList>
    </citation>
    <scope>NUCLEOTIDE SEQUENCE [LARGE SCALE GENOMIC DNA]</scope>
    <source>
        <strain evidence="5 6">DSM 22012</strain>
    </source>
</reference>
<name>A0A1H6BB10_9GAMM</name>
<proteinExistence type="inferred from homology"/>
<dbReference type="GO" id="GO:0009306">
    <property type="term" value="P:protein secretion"/>
    <property type="evidence" value="ECO:0007669"/>
    <property type="project" value="InterPro"/>
</dbReference>
<comment type="similarity">
    <text evidence="1">Belongs to the type III secretion exporter family.</text>
</comment>
<accession>A0A1H6BB10</accession>
<evidence type="ECO:0000313" key="5">
    <source>
        <dbReference type="EMBL" id="SEG57989.1"/>
    </source>
</evidence>
<keyword evidence="3" id="KW-0813">Transport</keyword>
<keyword evidence="5" id="KW-0282">Flagellum</keyword>